<dbReference type="Proteomes" id="UP000039865">
    <property type="component" value="Unassembled WGS sequence"/>
</dbReference>
<keyword evidence="8" id="KW-1185">Reference proteome</keyword>
<dbReference type="InterPro" id="IPR056748">
    <property type="entry name" value="VPS13-like_C"/>
</dbReference>
<dbReference type="EMBL" id="CCKQ01019608">
    <property type="protein sequence ID" value="CDW91628.1"/>
    <property type="molecule type" value="Genomic_DNA"/>
</dbReference>
<sequence length="3148" mass="366552">MPLPFTLHYGKVGKILLEIPVINIASSPLKIEIKDIFIFVKPKHFNMWNEKVEIEAFVTKTLQFLDKYEAYLSESTQLEQSNPGMMANLIQNIINNIQLKVSNVYIRVEEELSIPEQPFSLGIIIGSIQARTMNDNWQEDFVTGRDITNKQVTIKDFAVYQNFSNDHKEVFFEYITKDWDEPDQDKKYLRFLKQECNFENPRNNYIINRFQLQVRAALNNNVLNMKPQFWINMALGGQFKDAQHEVTTEEGQFFYFSAQQQQITSLLKLLEYIGNYGKFQAGVIAQFYKREMSQQEENIYMETYLLYKENIRGNQNPELAQQYLDEIRNNYEKQFTYEKLILLRTIATKKFEFEQLKNQEVTKIEDKVKEYEYSKQGYFNSVKGWFGYGKPQEEIEEEKKQIEEFRDKLVRETENTLHAQEEQLEQEINIMKQQKNAQLEEKTALEKAYAINPDYVQFDVMINIPRMQFVLKKEDNEQLIEIQIEKMKSYNQKGIDFLDAQFSLHIFKIIDHISGSKIYPNLVETYLPMAEKVTKRAFTKQLTLLGLQTSITKRLDNNDKLDEKNALNLRFINNARKNKNSALKLTIKSDAQLYIIANFKCINEVQKMFGKAFANQAGMVDYYKNVASEQVFKYVYEGSEFMMTTQKELEEQQNMVPQHASAILDICLNAPVLFIPEDYDTFQDKQVLVLDLGQVIIDSKIVEFNPKKNYKLEENFMLLYDSYNFSLKDFQIIAYDNLSDYQNYKTIKQTKIIKDTTLVINFYYCLETKHPIFPLYEINVRLKSMNIIASDYIAHFMQSLQIVVNEKMAIPEEPEETKQEESESPVKKQQEQESKRFSNIEILDQEEEKLDKVDKLYQKVREVEQNMKKKESQLSIDSFPTRKLNSTLNRSHNTQNRSRFGNNSLNINDDDDLLEFKSCLSQSQNLEEEDMNSARSLPQNARIRMIKKMNEQTLSTIQEKRKTESVAINVILNIGLLDILIQEEIDASDPRVKLSESNYKDQIHLRSRYFQDILRIRMCDLVSTFYQDLKGIQRVSVVLTSFDIQDINMELERQNELKLYTVIPECYSHIMGNPQFSIKQMEDEDMMWSDEDEQKKKFNAIHQVIESNRNSKQQKSRQAKNFSVKSLDFRSCYSGASLTSGAASLNIKEIERVSQVYIRAIIDPDPKQTKKEVDFVFSDLRMIVSLPTFEKLFHFSKKFNPPPSEEERQSMLFEEQQKRFLRESIERNTQASNSADKLGASILRHSISKTRISDYQRKIQEIKIEKSGQQGYFILTNERKTKLKLNGRFKNLQLWIPLDAADSHSRVFQFSLMSQVNYRKDSIDLDFINSVTNDVMITKPQLSREDGIVTLNQLQIQMINRHLLEDDNDEPSIEKLLEPSRVTISYENLIKDSGLNTYMSLDMLVEPFELKVGFREVEFFKKLNENASKFLSVINQSSDQLDLTLDTEIDNVEKELTRFKNREQKELSKQITNQNIKFRCDTFRFSLMDDTGMQEYPVIFMNLRNLKYDSKVYEDIDDAAVFILKKMGLMKKKNNEEEPYLNTQASVNMEVYYFNMKIQAYEPVLEPWQIEFTQYQEERYISQKTKVTSNQMMNINVTFALMQALTKIQQRMSQTSDDWEDEIRSSQIFSRKTTNAANDAKIVSTKPNPKVTLESFITETDEQSGFIFINRLNIDCKFYIEGQLAFDLRNQIIQGLFGGAPKQSEDLTNFDLEEALRLIDETDPKAHFKKLALYRKLSLRKRTLEKQIEKVTELQKNGQNMRKFRKADELFYLMKQIKNGQNNEKYVPGIEDQILRIDLHIDGLRKIKAIPIELGGVFSFLIEMKQEQKAAISEFQTIKPSIQTVNQTPIAVICKVQFENQNKKEVEFHSSLMFSNNTGYSITICGHKPGSMAKQSKKDSFMDQLLDESSIIEKKRKIIEPNKVFHVPLSWFIKRKSIYIQQKGKFQLLYSDIRECFNPILSNYNYLKPQNFEVFDQASIDYRYISCNISQFKCKPTTLNVPGQFLVSFTPPVCVCNYLFSELALNSNVLKSELAEIESANYTYVSQLKFEEKPDKTLECDSQIQWRFKDADGFYYETQDVPFFKSQKQNQKNQFLNPINQLTFYKNTGGSKIIEEQKGIKIEDESASYSIINLEMTSFNLLDNEYDNFQLRDKVFEKTSAVTLYIYPQAMVVNQTNTDIYLKTLINNNKSKDVLIQGQTNEFFYSSTNKLQMRAPNYQWSKQFDISTLGLTGSVEIYQEKDIIEGTQNVLNYGIIIENGLNEFSKTKIIRIVPRYIIFNNLDDPLIVRQKNQEVQSIIFPKDRMIYNFQNKTKDAFLMLRDMHRETERIDTIRSDFSQNPNAWSSPFSIEDIEDFQVEIQSNYHKTQYQPPTSNFLMQKLMSTQKKVPWYMPSHLNFGKRFLRVSVNTQDDATIFIIVSRPKFPEYFIHNNTDVEIEFCQFKVIQQALKSLIIIRNENRKLKPGQRVPFVWTDQTQAIKKLTIFIEGKNQSYSIDKVKKFNKQFSTPNDDYYVEVMTSGDVRTVEIKSKTVMKRLASLWMEQQTKKDNNQGQSDSIQEANTKYDLKIDHIQIDNILNDAMPVFFCPTRELVKDDDKPEDQGLEQKDESSYTPFIQVMITFSEIQDQDVYIKKYRGLQIQVQEMKLELETGLVNALLKFSYQMQAVQSQKAQFVTGFTLQQHKLTRIDSKRHGSLISYVKTREELCPNLNAAIPEPPNIAVITAKKTYFEFINFGAIKMKITVRFERKAFELKIDDPRQGFGLGSIFYTLFTSVATISESPLTFKELILMHTFTSQENLQSMVIRNYTRQGVLQFYKLIGSSDLLGNPVGLIDKLGTGVFEFFNEPRKGLVKGPKEFVGGVGKGVKSLVTNIVSGSFDSVSKITGSLYGVVKNVSGDQVTDQQLKKPEHVFDGIYQGLKGGGGELLGGLTGIFTKPYQKAKEEGAKGFVKGLGAGLLGAVASPFAATLRLGNNVSTGIKNSAIRLGKGKLPSYGRFRHPRYFNSKSILEPYAEAFAEAHQILRTLNNGQYAQTTIKFFADFTVRKGKNYVGGILIVTDQYLLFVEDFKNLKFVSPLTQILKCEVFQEELNNTIKQSKTNKKQQSKQSKRENQVRYRYLMNVESQKRGVLKIENENYPIIDKVFTILNK</sequence>
<evidence type="ECO:0000256" key="2">
    <source>
        <dbReference type="ARBA" id="ARBA00022448"/>
    </source>
</evidence>
<dbReference type="Pfam" id="PF12624">
    <property type="entry name" value="VPS13_N"/>
    <property type="match status" value="1"/>
</dbReference>
<proteinExistence type="inferred from homology"/>
<keyword evidence="3" id="KW-0175">Coiled coil</keyword>
<evidence type="ECO:0000256" key="3">
    <source>
        <dbReference type="SAM" id="Coils"/>
    </source>
</evidence>
<feature type="coiled-coil region" evidence="3">
    <location>
        <begin position="843"/>
        <end position="873"/>
    </location>
</feature>
<keyword evidence="2" id="KW-0813">Transport</keyword>
<dbReference type="Pfam" id="PF25037">
    <property type="entry name" value="VPS13_C"/>
    <property type="match status" value="1"/>
</dbReference>
<comment type="similarity">
    <text evidence="1">Belongs to the VPS13 family.</text>
</comment>
<accession>A0A078BDF7</accession>
<evidence type="ECO:0008006" key="9">
    <source>
        <dbReference type="Google" id="ProtNLM"/>
    </source>
</evidence>
<feature type="domain" description="Chorein N-terminal" evidence="5">
    <location>
        <begin position="3"/>
        <end position="276"/>
    </location>
</feature>
<dbReference type="OrthoDB" id="286316at2759"/>
<dbReference type="GO" id="GO:0045053">
    <property type="term" value="P:protein retention in Golgi apparatus"/>
    <property type="evidence" value="ECO:0007669"/>
    <property type="project" value="TreeGrafter"/>
</dbReference>
<evidence type="ECO:0000313" key="8">
    <source>
        <dbReference type="Proteomes" id="UP000039865"/>
    </source>
</evidence>
<gene>
    <name evidence="7" type="primary">Contig11858.g12686</name>
    <name evidence="7" type="ORF">STYLEM_20786</name>
</gene>
<feature type="coiled-coil region" evidence="3">
    <location>
        <begin position="392"/>
        <end position="448"/>
    </location>
</feature>
<evidence type="ECO:0000259" key="6">
    <source>
        <dbReference type="Pfam" id="PF25037"/>
    </source>
</evidence>
<feature type="compositionally biased region" description="Polar residues" evidence="4">
    <location>
        <begin position="884"/>
        <end position="901"/>
    </location>
</feature>
<dbReference type="InParanoid" id="A0A078BDF7"/>
<dbReference type="PANTHER" id="PTHR16166:SF93">
    <property type="entry name" value="INTERMEMBRANE LIPID TRANSFER PROTEIN VPS13"/>
    <property type="match status" value="1"/>
</dbReference>
<evidence type="ECO:0000259" key="5">
    <source>
        <dbReference type="Pfam" id="PF12624"/>
    </source>
</evidence>
<feature type="compositionally biased region" description="Basic and acidic residues" evidence="4">
    <location>
        <begin position="816"/>
        <end position="838"/>
    </location>
</feature>
<protein>
    <recommendedName>
        <fullName evidence="9">Vacuolar protein sorting-associated protein 13 family protein</fullName>
    </recommendedName>
</protein>
<evidence type="ECO:0000313" key="7">
    <source>
        <dbReference type="EMBL" id="CDW91628.1"/>
    </source>
</evidence>
<dbReference type="InterPro" id="IPR026847">
    <property type="entry name" value="VPS13"/>
</dbReference>
<evidence type="ECO:0000256" key="4">
    <source>
        <dbReference type="SAM" id="MobiDB-lite"/>
    </source>
</evidence>
<feature type="region of interest" description="Disordered" evidence="4">
    <location>
        <begin position="811"/>
        <end position="838"/>
    </location>
</feature>
<feature type="domain" description="Intermembrane lipid transfer protein VPS13-like C-terminal" evidence="6">
    <location>
        <begin position="2997"/>
        <end position="3100"/>
    </location>
</feature>
<dbReference type="InterPro" id="IPR026854">
    <property type="entry name" value="VPS13_N"/>
</dbReference>
<organism evidence="7 8">
    <name type="scientific">Stylonychia lemnae</name>
    <name type="common">Ciliate</name>
    <dbReference type="NCBI Taxonomy" id="5949"/>
    <lineage>
        <taxon>Eukaryota</taxon>
        <taxon>Sar</taxon>
        <taxon>Alveolata</taxon>
        <taxon>Ciliophora</taxon>
        <taxon>Intramacronucleata</taxon>
        <taxon>Spirotrichea</taxon>
        <taxon>Stichotrichia</taxon>
        <taxon>Sporadotrichida</taxon>
        <taxon>Oxytrichidae</taxon>
        <taxon>Stylonychinae</taxon>
        <taxon>Stylonychia</taxon>
    </lineage>
</organism>
<dbReference type="PANTHER" id="PTHR16166">
    <property type="entry name" value="VACUOLAR PROTEIN SORTING-ASSOCIATED PROTEIN VPS13"/>
    <property type="match status" value="1"/>
</dbReference>
<reference evidence="7 8" key="1">
    <citation type="submission" date="2014-06" db="EMBL/GenBank/DDBJ databases">
        <authorList>
            <person name="Swart Estienne"/>
        </authorList>
    </citation>
    <scope>NUCLEOTIDE SEQUENCE [LARGE SCALE GENOMIC DNA]</scope>
    <source>
        <strain evidence="7 8">130c</strain>
    </source>
</reference>
<feature type="region of interest" description="Disordered" evidence="4">
    <location>
        <begin position="884"/>
        <end position="904"/>
    </location>
</feature>
<dbReference type="GO" id="GO:0006623">
    <property type="term" value="P:protein targeting to vacuole"/>
    <property type="evidence" value="ECO:0007669"/>
    <property type="project" value="TreeGrafter"/>
</dbReference>
<evidence type="ECO:0000256" key="1">
    <source>
        <dbReference type="ARBA" id="ARBA00006545"/>
    </source>
</evidence>
<name>A0A078BDF7_STYLE</name>